<evidence type="ECO:0000256" key="2">
    <source>
        <dbReference type="SAM" id="SignalP"/>
    </source>
</evidence>
<gene>
    <name evidence="5" type="ORF">RHP49_12170</name>
</gene>
<sequence>MQKQLILLVSFLFFITLQAQPNILSNEAEISVLTVGPGNDLNDAFGHSAFRILDRKNKIDEVYGYGEFNFNAPNFYLKFAQGKLNYSIGKDDFYRFYQVYAYYNRSIKAQILNLSQTEKQKLYNFLLNNYKPKNRNYLYEFFFDNCATKIKDVTNIAANNTIQFKLPENYEEKSFRTLIHENLNRNSWGSLGIDMALGAVIDKKATPEEQMFLPKYIYKFFKAATINNGSTPLVKESKILYAKKETVERESFLTSPLFIFGIIGFLIIFITYKDYKNNKQSKWLDITLFSVTGLISVVILLLWFATNHTGTHQNYNLLWACPINILVLSQLYKKNISDWFIKYIKLLVILLCLLTLHWIIGIQVFAIGLIPLLIALCIRYIFLINHYNKL</sequence>
<dbReference type="Proteomes" id="UP001303407">
    <property type="component" value="Chromosome"/>
</dbReference>
<evidence type="ECO:0000256" key="1">
    <source>
        <dbReference type="SAM" id="Phobius"/>
    </source>
</evidence>
<evidence type="ECO:0000313" key="6">
    <source>
        <dbReference type="Proteomes" id="UP001303407"/>
    </source>
</evidence>
<keyword evidence="6" id="KW-1185">Reference proteome</keyword>
<accession>A0ABY9Y087</accession>
<organism evidence="5 6">
    <name type="scientific">Thalassobellus suaedae</name>
    <dbReference type="NCBI Taxonomy" id="3074124"/>
    <lineage>
        <taxon>Bacteria</taxon>
        <taxon>Pseudomonadati</taxon>
        <taxon>Bacteroidota</taxon>
        <taxon>Flavobacteriia</taxon>
        <taxon>Flavobacteriales</taxon>
        <taxon>Flavobacteriaceae</taxon>
        <taxon>Thalassobellus</taxon>
    </lineage>
</organism>
<feature type="transmembrane region" description="Helical" evidence="1">
    <location>
        <begin position="252"/>
        <end position="272"/>
    </location>
</feature>
<keyword evidence="1" id="KW-1133">Transmembrane helix</keyword>
<feature type="transmembrane region" description="Helical" evidence="1">
    <location>
        <begin position="316"/>
        <end position="332"/>
    </location>
</feature>
<dbReference type="InterPro" id="IPR057436">
    <property type="entry name" value="5TMH_Lnb"/>
</dbReference>
<feature type="transmembrane region" description="Helical" evidence="1">
    <location>
        <begin position="365"/>
        <end position="384"/>
    </location>
</feature>
<evidence type="ECO:0000259" key="4">
    <source>
        <dbReference type="Pfam" id="PF25221"/>
    </source>
</evidence>
<dbReference type="EMBL" id="CP134536">
    <property type="protein sequence ID" value="WNH11652.1"/>
    <property type="molecule type" value="Genomic_DNA"/>
</dbReference>
<keyword evidence="1" id="KW-0472">Membrane</keyword>
<feature type="domain" description="Lnb-like transmembrane" evidence="4">
    <location>
        <begin position="250"/>
        <end position="386"/>
    </location>
</feature>
<evidence type="ECO:0000259" key="3">
    <source>
        <dbReference type="Pfam" id="PF13387"/>
    </source>
</evidence>
<dbReference type="InterPro" id="IPR025178">
    <property type="entry name" value="Lnb_N"/>
</dbReference>
<feature type="transmembrane region" description="Helical" evidence="1">
    <location>
        <begin position="284"/>
        <end position="304"/>
    </location>
</feature>
<evidence type="ECO:0000313" key="5">
    <source>
        <dbReference type="EMBL" id="WNH11652.1"/>
    </source>
</evidence>
<protein>
    <submittedName>
        <fullName evidence="5">DUF4105 domain-containing protein</fullName>
    </submittedName>
</protein>
<keyword evidence="1" id="KW-0812">Transmembrane</keyword>
<reference evidence="5 6" key="1">
    <citation type="submission" date="2023-09" db="EMBL/GenBank/DDBJ databases">
        <title>Thalassobella suaedae gen. nov., sp. nov., a marine bacterium of the family Flavobacteriaceae isolated from a halophyte Suaeda japonica.</title>
        <authorList>
            <person name="Lee S.Y."/>
            <person name="Hwang C.Y."/>
        </authorList>
    </citation>
    <scope>NUCLEOTIDE SEQUENCE [LARGE SCALE GENOMIC DNA]</scope>
    <source>
        <strain evidence="5 6">HL-DH10</strain>
    </source>
</reference>
<name>A0ABY9Y087_9FLAO</name>
<feature type="signal peptide" evidence="2">
    <location>
        <begin position="1"/>
        <end position="19"/>
    </location>
</feature>
<feature type="transmembrane region" description="Helical" evidence="1">
    <location>
        <begin position="339"/>
        <end position="359"/>
    </location>
</feature>
<keyword evidence="2" id="KW-0732">Signal</keyword>
<feature type="domain" description="Lnb N-terminal periplasmic" evidence="3">
    <location>
        <begin position="26"/>
        <end position="165"/>
    </location>
</feature>
<proteinExistence type="predicted"/>
<dbReference type="RefSeq" id="WP_415861632.1">
    <property type="nucleotide sequence ID" value="NZ_CP134536.1"/>
</dbReference>
<feature type="chain" id="PRO_5046527397" evidence="2">
    <location>
        <begin position="20"/>
        <end position="390"/>
    </location>
</feature>
<dbReference type="Pfam" id="PF13387">
    <property type="entry name" value="Lnb_N"/>
    <property type="match status" value="1"/>
</dbReference>
<dbReference type="Pfam" id="PF25221">
    <property type="entry name" value="5TMH_Lnb"/>
    <property type="match status" value="1"/>
</dbReference>